<dbReference type="NCBIfam" id="NF006393">
    <property type="entry name" value="PRK08642.1"/>
    <property type="match status" value="1"/>
</dbReference>
<dbReference type="AlphaFoldDB" id="A0A7S2TS85"/>
<dbReference type="InterPro" id="IPR036291">
    <property type="entry name" value="NAD(P)-bd_dom_sf"/>
</dbReference>
<sequence>MPAGQLAERVAIVTGASRGVGAQVARRFAREGAAVVVNYFQSKEKAEAVVKEIHAAGGKALAHYGDVTKLDDMKAIVAAALKEFGKVDIVVNNALASYQFNPASKQAGIETVEWSGVDQQMQGSLRGAMNTVKAVLPEMKKNHFGKIINIGTNLVYNPVVTYYDYTASKAALVGLTRNLAAELGPHGVRVNLVAGGLLEITDASSLTTKEVFDYVAGVTPLRKTTTVGDFAESCIFFASDASNAVTGQSLSVDGGLTMP</sequence>
<protein>
    <recommendedName>
        <fullName evidence="4">3-oxoacyl-ACP reductase</fullName>
    </recommendedName>
</protein>
<gene>
    <name evidence="3" type="ORF">LSP00402_LOCUS11849</name>
</gene>
<evidence type="ECO:0000313" key="3">
    <source>
        <dbReference type="EMBL" id="CAD9767711.1"/>
    </source>
</evidence>
<comment type="similarity">
    <text evidence="1">Belongs to the short-chain dehydrogenases/reductases (SDR) family.</text>
</comment>
<dbReference type="Gene3D" id="3.40.50.720">
    <property type="entry name" value="NAD(P)-binding Rossmann-like Domain"/>
    <property type="match status" value="1"/>
</dbReference>
<name>A0A7S2TS85_9EUKA</name>
<dbReference type="PANTHER" id="PTHR43639">
    <property type="entry name" value="OXIDOREDUCTASE, SHORT-CHAIN DEHYDROGENASE/REDUCTASE FAMILY (AFU_ORTHOLOGUE AFUA_5G02870)"/>
    <property type="match status" value="1"/>
</dbReference>
<proteinExistence type="inferred from homology"/>
<dbReference type="Pfam" id="PF13561">
    <property type="entry name" value="adh_short_C2"/>
    <property type="match status" value="1"/>
</dbReference>
<dbReference type="PRINTS" id="PR00081">
    <property type="entry name" value="GDHRDH"/>
</dbReference>
<dbReference type="GO" id="GO:0016491">
    <property type="term" value="F:oxidoreductase activity"/>
    <property type="evidence" value="ECO:0007669"/>
    <property type="project" value="UniProtKB-KW"/>
</dbReference>
<organism evidence="3">
    <name type="scientific">Lotharella oceanica</name>
    <dbReference type="NCBI Taxonomy" id="641309"/>
    <lineage>
        <taxon>Eukaryota</taxon>
        <taxon>Sar</taxon>
        <taxon>Rhizaria</taxon>
        <taxon>Cercozoa</taxon>
        <taxon>Chlorarachniophyceae</taxon>
        <taxon>Lotharella</taxon>
    </lineage>
</organism>
<accession>A0A7S2TS85</accession>
<dbReference type="SUPFAM" id="SSF51735">
    <property type="entry name" value="NAD(P)-binding Rossmann-fold domains"/>
    <property type="match status" value="1"/>
</dbReference>
<evidence type="ECO:0000256" key="1">
    <source>
        <dbReference type="ARBA" id="ARBA00006484"/>
    </source>
</evidence>
<dbReference type="FunFam" id="3.40.50.720:FF:000084">
    <property type="entry name" value="Short-chain dehydrogenase reductase"/>
    <property type="match status" value="1"/>
</dbReference>
<reference evidence="3" key="1">
    <citation type="submission" date="2021-01" db="EMBL/GenBank/DDBJ databases">
        <authorList>
            <person name="Corre E."/>
            <person name="Pelletier E."/>
            <person name="Niang G."/>
            <person name="Scheremetjew M."/>
            <person name="Finn R."/>
            <person name="Kale V."/>
            <person name="Holt S."/>
            <person name="Cochrane G."/>
            <person name="Meng A."/>
            <person name="Brown T."/>
            <person name="Cohen L."/>
        </authorList>
    </citation>
    <scope>NUCLEOTIDE SEQUENCE</scope>
    <source>
        <strain evidence="3">CCMP622</strain>
    </source>
</reference>
<dbReference type="EMBL" id="HBHP01019082">
    <property type="protein sequence ID" value="CAD9767711.1"/>
    <property type="molecule type" value="Transcribed_RNA"/>
</dbReference>
<dbReference type="InterPro" id="IPR002347">
    <property type="entry name" value="SDR_fam"/>
</dbReference>
<evidence type="ECO:0008006" key="4">
    <source>
        <dbReference type="Google" id="ProtNLM"/>
    </source>
</evidence>
<dbReference type="PRINTS" id="PR00080">
    <property type="entry name" value="SDRFAMILY"/>
</dbReference>
<keyword evidence="2" id="KW-0560">Oxidoreductase</keyword>
<evidence type="ECO:0000256" key="2">
    <source>
        <dbReference type="ARBA" id="ARBA00023002"/>
    </source>
</evidence>
<dbReference type="PANTHER" id="PTHR43639:SF1">
    <property type="entry name" value="SHORT-CHAIN DEHYDROGENASE_REDUCTASE FAMILY PROTEIN"/>
    <property type="match status" value="1"/>
</dbReference>